<keyword evidence="2" id="KW-1185">Reference proteome</keyword>
<comment type="caution">
    <text evidence="1">The sequence shown here is derived from an EMBL/GenBank/DDBJ whole genome shotgun (WGS) entry which is preliminary data.</text>
</comment>
<dbReference type="AlphaFoldDB" id="A0A2T0B5Y8"/>
<evidence type="ECO:0000313" key="2">
    <source>
        <dbReference type="Proteomes" id="UP000239706"/>
    </source>
</evidence>
<reference evidence="1 2" key="1">
    <citation type="submission" date="2018-03" db="EMBL/GenBank/DDBJ databases">
        <title>Genome sequence of Clostridium liquoris DSM 100320.</title>
        <authorList>
            <person name="Poehlein A."/>
            <person name="Daniel R."/>
        </authorList>
    </citation>
    <scope>NUCLEOTIDE SEQUENCE [LARGE SCALE GENOMIC DNA]</scope>
    <source>
        <strain evidence="1 2">DSM 100320</strain>
    </source>
</reference>
<evidence type="ECO:0000313" key="1">
    <source>
        <dbReference type="EMBL" id="PRR79295.1"/>
    </source>
</evidence>
<sequence length="63" mass="7403">MGALRDLENDNSKEVKEKLILALNAIGAYEDIKKIFSSRYFNHSNEDKEVIFDGYLKYFIQKE</sequence>
<organism evidence="1 2">
    <name type="scientific">Clostridium liquoris</name>
    <dbReference type="NCBI Taxonomy" id="1289519"/>
    <lineage>
        <taxon>Bacteria</taxon>
        <taxon>Bacillati</taxon>
        <taxon>Bacillota</taxon>
        <taxon>Clostridia</taxon>
        <taxon>Eubacteriales</taxon>
        <taxon>Clostridiaceae</taxon>
        <taxon>Clostridium</taxon>
    </lineage>
</organism>
<gene>
    <name evidence="1" type="ORF">CLLI_09690</name>
</gene>
<accession>A0A2T0B5Y8</accession>
<dbReference type="Proteomes" id="UP000239706">
    <property type="component" value="Unassembled WGS sequence"/>
</dbReference>
<dbReference type="RefSeq" id="WP_106063116.1">
    <property type="nucleotide sequence ID" value="NZ_PVXO01000028.1"/>
</dbReference>
<name>A0A2T0B5Y8_9CLOT</name>
<dbReference type="EMBL" id="PVXO01000028">
    <property type="protein sequence ID" value="PRR79295.1"/>
    <property type="molecule type" value="Genomic_DNA"/>
</dbReference>
<proteinExistence type="predicted"/>
<protein>
    <submittedName>
        <fullName evidence="1">Uncharacterized protein</fullName>
    </submittedName>
</protein>